<dbReference type="RefSeq" id="WP_154483356.1">
    <property type="nucleotide sequence ID" value="NZ_JADYTV010000068.1"/>
</dbReference>
<organism evidence="3 4">
    <name type="scientific">Segatella copri</name>
    <dbReference type="NCBI Taxonomy" id="165179"/>
    <lineage>
        <taxon>Bacteria</taxon>
        <taxon>Pseudomonadati</taxon>
        <taxon>Bacteroidota</taxon>
        <taxon>Bacteroidia</taxon>
        <taxon>Bacteroidales</taxon>
        <taxon>Prevotellaceae</taxon>
        <taxon>Segatella</taxon>
    </lineage>
</organism>
<dbReference type="Proteomes" id="UP000450161">
    <property type="component" value="Unassembled WGS sequence"/>
</dbReference>
<evidence type="ECO:0000313" key="4">
    <source>
        <dbReference type="Proteomes" id="UP000450161"/>
    </source>
</evidence>
<dbReference type="CDD" id="cd00267">
    <property type="entry name" value="ABC_ATPase"/>
    <property type="match status" value="1"/>
</dbReference>
<dbReference type="GO" id="GO:0016887">
    <property type="term" value="F:ATP hydrolysis activity"/>
    <property type="evidence" value="ECO:0007669"/>
    <property type="project" value="InterPro"/>
</dbReference>
<dbReference type="GO" id="GO:0005524">
    <property type="term" value="F:ATP binding"/>
    <property type="evidence" value="ECO:0007669"/>
    <property type="project" value="InterPro"/>
</dbReference>
<name>A0A6I2U2I8_9BACT</name>
<reference evidence="3 4" key="1">
    <citation type="submission" date="2019-08" db="EMBL/GenBank/DDBJ databases">
        <title>In-depth cultivation of the pig gut microbiome towards novel bacterial diversity and tailored functional studies.</title>
        <authorList>
            <person name="Wylensek D."/>
            <person name="Hitch T.C.A."/>
            <person name="Clavel T."/>
        </authorList>
    </citation>
    <scope>NUCLEOTIDE SEQUENCE [LARGE SCALE GENOMIC DNA]</scope>
    <source>
        <strain evidence="3 4">LKV-178-WT-2C</strain>
    </source>
</reference>
<dbReference type="InterPro" id="IPR014555">
    <property type="entry name" value="RecF-like"/>
</dbReference>
<dbReference type="SUPFAM" id="SSF52540">
    <property type="entry name" value="P-loop containing nucleoside triphosphate hydrolases"/>
    <property type="match status" value="1"/>
</dbReference>
<dbReference type="Gene3D" id="3.40.50.300">
    <property type="entry name" value="P-loop containing nucleotide triphosphate hydrolases"/>
    <property type="match status" value="2"/>
</dbReference>
<dbReference type="InterPro" id="IPR041685">
    <property type="entry name" value="AAA_GajA/Old/RecF-like"/>
</dbReference>
<dbReference type="EMBL" id="VUNF01000051">
    <property type="protein sequence ID" value="MST78808.1"/>
    <property type="molecule type" value="Genomic_DNA"/>
</dbReference>
<dbReference type="InterPro" id="IPR003959">
    <property type="entry name" value="ATPase_AAA_core"/>
</dbReference>
<sequence length="362" mass="40629">MITKIRLQNWKSFKDSTIYIDSLGILIGTNASGKSNVLDAFAFLRAVGEGKSLLDAIQTVRGGEDWIIRRGEDFFCIEIEIEIEGSYYLLDLRVIKRNSVFSFGPCEIHRLGIEGDDVIPGKFIDSARNITWKMYGAPIFLDFWAKIYATFRNIIILDPVPAKMRDYCKISKELKSDGSNVAGVLCALAPEEKKKVEALVSSYVRPLPERDINKVVSEPVGLIKSDAMLYCYEDWNPEQPVDARGMSDGTLRFIAIVVALLTVAPHSLLLIEEVDNGLHPSRAKELVDMLKDLSRQRQVDVLCTTHNPVLLDELGNKMIPFISYVTRDENGDSHVNLLEEKENLAKLMASGTIGRMMVNDKI</sequence>
<accession>A0A6I2U2I8</accession>
<dbReference type="GO" id="GO:0000731">
    <property type="term" value="P:DNA synthesis involved in DNA repair"/>
    <property type="evidence" value="ECO:0007669"/>
    <property type="project" value="TreeGrafter"/>
</dbReference>
<dbReference type="PANTHER" id="PTHR32182">
    <property type="entry name" value="DNA REPLICATION AND REPAIR PROTEIN RECF"/>
    <property type="match status" value="1"/>
</dbReference>
<evidence type="ECO:0000259" key="2">
    <source>
        <dbReference type="Pfam" id="PF13304"/>
    </source>
</evidence>
<comment type="caution">
    <text evidence="3">The sequence shown here is derived from an EMBL/GenBank/DDBJ whole genome shotgun (WGS) entry which is preliminary data.</text>
</comment>
<protein>
    <submittedName>
        <fullName evidence="3">AAA family ATPase</fullName>
    </submittedName>
</protein>
<dbReference type="Pfam" id="PF13304">
    <property type="entry name" value="AAA_21"/>
    <property type="match status" value="1"/>
</dbReference>
<dbReference type="AlphaFoldDB" id="A0A6I2U2I8"/>
<dbReference type="PIRSF" id="PIRSF029347">
    <property type="entry name" value="RecF"/>
    <property type="match status" value="1"/>
</dbReference>
<feature type="domain" description="Endonuclease GajA/Old nuclease/RecF-like AAA" evidence="1">
    <location>
        <begin position="1"/>
        <end position="69"/>
    </location>
</feature>
<dbReference type="GO" id="GO:0006302">
    <property type="term" value="P:double-strand break repair"/>
    <property type="evidence" value="ECO:0007669"/>
    <property type="project" value="TreeGrafter"/>
</dbReference>
<evidence type="ECO:0000259" key="1">
    <source>
        <dbReference type="Pfam" id="PF13175"/>
    </source>
</evidence>
<dbReference type="Pfam" id="PF13175">
    <property type="entry name" value="AAA_15"/>
    <property type="match status" value="1"/>
</dbReference>
<feature type="domain" description="ATPase AAA-type core" evidence="2">
    <location>
        <begin position="230"/>
        <end position="312"/>
    </location>
</feature>
<proteinExistence type="predicted"/>
<evidence type="ECO:0000313" key="3">
    <source>
        <dbReference type="EMBL" id="MST78808.1"/>
    </source>
</evidence>
<dbReference type="PANTHER" id="PTHR32182:SF22">
    <property type="entry name" value="ATP-DEPENDENT ENDONUCLEASE, OLD FAMILY-RELATED"/>
    <property type="match status" value="1"/>
</dbReference>
<dbReference type="InterPro" id="IPR027417">
    <property type="entry name" value="P-loop_NTPase"/>
</dbReference>
<gene>
    <name evidence="3" type="ORF">FYJ72_14400</name>
</gene>